<evidence type="ECO:0000256" key="3">
    <source>
        <dbReference type="ARBA" id="ARBA00023237"/>
    </source>
</evidence>
<dbReference type="PANTHER" id="PTHR30329">
    <property type="entry name" value="STATOR ELEMENT OF FLAGELLAR MOTOR COMPLEX"/>
    <property type="match status" value="1"/>
</dbReference>
<dbReference type="InterPro" id="IPR006664">
    <property type="entry name" value="OMP_bac"/>
</dbReference>
<dbReference type="Pfam" id="PF00691">
    <property type="entry name" value="OmpA"/>
    <property type="match status" value="1"/>
</dbReference>
<evidence type="ECO:0000256" key="1">
    <source>
        <dbReference type="ARBA" id="ARBA00004442"/>
    </source>
</evidence>
<evidence type="ECO:0000313" key="7">
    <source>
        <dbReference type="EMBL" id="NPU64747.1"/>
    </source>
</evidence>
<protein>
    <submittedName>
        <fullName evidence="7">OmpA family protein</fullName>
    </submittedName>
</protein>
<keyword evidence="3" id="KW-0998">Cell outer membrane</keyword>
<dbReference type="PRINTS" id="PR01021">
    <property type="entry name" value="OMPADOMAIN"/>
</dbReference>
<reference evidence="7" key="1">
    <citation type="submission" date="2020-05" db="EMBL/GenBank/DDBJ databases">
        <title>Nod-independent and nitrogen-fixing Bradyrhizobium aeschynomene sp. nov. isolated from nodules of Aeschynomene indica.</title>
        <authorList>
            <person name="Zhang Z."/>
        </authorList>
    </citation>
    <scope>NUCLEOTIDE SEQUENCE</scope>
    <source>
        <strain evidence="7">83012</strain>
    </source>
</reference>
<comment type="caution">
    <text evidence="7">The sequence shown here is derived from an EMBL/GenBank/DDBJ whole genome shotgun (WGS) entry which is preliminary data.</text>
</comment>
<feature type="signal peptide" evidence="5">
    <location>
        <begin position="1"/>
        <end position="27"/>
    </location>
</feature>
<dbReference type="InterPro" id="IPR050330">
    <property type="entry name" value="Bact_OuterMem_StrucFunc"/>
</dbReference>
<dbReference type="PROSITE" id="PS51123">
    <property type="entry name" value="OMPA_2"/>
    <property type="match status" value="1"/>
</dbReference>
<keyword evidence="5" id="KW-0732">Signal</keyword>
<evidence type="ECO:0000259" key="6">
    <source>
        <dbReference type="PROSITE" id="PS51123"/>
    </source>
</evidence>
<feature type="domain" description="OmpA-like" evidence="6">
    <location>
        <begin position="201"/>
        <end position="316"/>
    </location>
</feature>
<dbReference type="PANTHER" id="PTHR30329:SF21">
    <property type="entry name" value="LIPOPROTEIN YIAD-RELATED"/>
    <property type="match status" value="1"/>
</dbReference>
<evidence type="ECO:0000256" key="4">
    <source>
        <dbReference type="PROSITE-ProRule" id="PRU00473"/>
    </source>
</evidence>
<dbReference type="InterPro" id="IPR006665">
    <property type="entry name" value="OmpA-like"/>
</dbReference>
<evidence type="ECO:0000313" key="8">
    <source>
        <dbReference type="Proteomes" id="UP000886476"/>
    </source>
</evidence>
<dbReference type="SUPFAM" id="SSF103088">
    <property type="entry name" value="OmpA-like"/>
    <property type="match status" value="1"/>
</dbReference>
<accession>A0ABX2CBJ5</accession>
<gene>
    <name evidence="7" type="ORF">HL667_07070</name>
</gene>
<feature type="chain" id="PRO_5047386761" evidence="5">
    <location>
        <begin position="28"/>
        <end position="316"/>
    </location>
</feature>
<keyword evidence="8" id="KW-1185">Reference proteome</keyword>
<keyword evidence="2 4" id="KW-0472">Membrane</keyword>
<dbReference type="EMBL" id="JABFDN010000002">
    <property type="protein sequence ID" value="NPU64747.1"/>
    <property type="molecule type" value="Genomic_DNA"/>
</dbReference>
<proteinExistence type="predicted"/>
<evidence type="ECO:0000256" key="2">
    <source>
        <dbReference type="ARBA" id="ARBA00023136"/>
    </source>
</evidence>
<dbReference type="Proteomes" id="UP000886476">
    <property type="component" value="Unassembled WGS sequence"/>
</dbReference>
<comment type="subcellular location">
    <subcellularLocation>
        <location evidence="1">Cell outer membrane</location>
    </subcellularLocation>
</comment>
<sequence length="316" mass="33971">MTMMFRLGTLAQLALVAALMCHGLAPAAAQPGDVAGAKDYPGIGRFAGSVITGYVAKDFDVVRLQAAPFKADKATDERRLEGRVVRIAYRTAPGPSILEVSRNFENQLAKAGFETLLACDTDACGGIPFTEAIDLLPVPQMWVDGFDYRYFAGRKQAGGRETFASVLVSQNNQQIYAQLTIAELGAMENKMVSAAEMAKGLGDKGHIALYGIYFDTDKATMKPESRPTLEQIAQLLAGQPQLNVFIVGHTDNQGSYDYNLDLSRRRAEAVAAELARSYRIAPARLRTAGVGLLAPVGSNATDAGRALNRRVELVAP</sequence>
<dbReference type="CDD" id="cd07185">
    <property type="entry name" value="OmpA_C-like"/>
    <property type="match status" value="1"/>
</dbReference>
<dbReference type="InterPro" id="IPR036737">
    <property type="entry name" value="OmpA-like_sf"/>
</dbReference>
<evidence type="ECO:0000256" key="5">
    <source>
        <dbReference type="SAM" id="SignalP"/>
    </source>
</evidence>
<dbReference type="Gene3D" id="3.30.1330.60">
    <property type="entry name" value="OmpA-like domain"/>
    <property type="match status" value="1"/>
</dbReference>
<organism evidence="7 8">
    <name type="scientific">Bradyrhizobium aeschynomenes</name>
    <dbReference type="NCBI Taxonomy" id="2734909"/>
    <lineage>
        <taxon>Bacteria</taxon>
        <taxon>Pseudomonadati</taxon>
        <taxon>Pseudomonadota</taxon>
        <taxon>Alphaproteobacteria</taxon>
        <taxon>Hyphomicrobiales</taxon>
        <taxon>Nitrobacteraceae</taxon>
        <taxon>Bradyrhizobium</taxon>
    </lineage>
</organism>
<name>A0ABX2CBJ5_9BRAD</name>